<keyword evidence="2" id="KW-0732">Signal</keyword>
<evidence type="ECO:0000256" key="1">
    <source>
        <dbReference type="ARBA" id="ARBA00007553"/>
    </source>
</evidence>
<evidence type="ECO:0000256" key="2">
    <source>
        <dbReference type="ARBA" id="ARBA00022729"/>
    </source>
</evidence>
<evidence type="ECO:0000259" key="6">
    <source>
        <dbReference type="SMART" id="SM00701"/>
    </source>
</evidence>
<dbReference type="Pfam" id="PF13517">
    <property type="entry name" value="FG-GAP_3"/>
    <property type="match status" value="1"/>
</dbReference>
<evidence type="ECO:0000256" key="4">
    <source>
        <dbReference type="ARBA" id="ARBA00023180"/>
    </source>
</evidence>
<reference evidence="8" key="1">
    <citation type="journal article" date="2019" name="Int. J. Syst. Evol. Microbiol.">
        <title>The Global Catalogue of Microorganisms (GCM) 10K type strain sequencing project: providing services to taxonomists for standard genome sequencing and annotation.</title>
        <authorList>
            <consortium name="The Broad Institute Genomics Platform"/>
            <consortium name="The Broad Institute Genome Sequencing Center for Infectious Disease"/>
            <person name="Wu L."/>
            <person name="Ma J."/>
        </authorList>
    </citation>
    <scope>NUCLEOTIDE SEQUENCE [LARGE SCALE GENOMIC DNA]</scope>
    <source>
        <strain evidence="8">JCM 9092</strain>
    </source>
</reference>
<dbReference type="Gene3D" id="3.40.80.10">
    <property type="entry name" value="Peptidoglycan recognition protein-like"/>
    <property type="match status" value="1"/>
</dbReference>
<evidence type="ECO:0000313" key="8">
    <source>
        <dbReference type="Proteomes" id="UP001501637"/>
    </source>
</evidence>
<feature type="compositionally biased region" description="Low complexity" evidence="5">
    <location>
        <begin position="206"/>
        <end position="228"/>
    </location>
</feature>
<dbReference type="InterPro" id="IPR028994">
    <property type="entry name" value="Integrin_alpha_N"/>
</dbReference>
<evidence type="ECO:0000313" key="7">
    <source>
        <dbReference type="EMBL" id="GAA3087047.1"/>
    </source>
</evidence>
<evidence type="ECO:0000256" key="3">
    <source>
        <dbReference type="ARBA" id="ARBA00022737"/>
    </source>
</evidence>
<dbReference type="Pfam" id="PF01510">
    <property type="entry name" value="Amidase_2"/>
    <property type="match status" value="1"/>
</dbReference>
<dbReference type="InterPro" id="IPR013519">
    <property type="entry name" value="Int_alpha_beta-p"/>
</dbReference>
<organism evidence="7 8">
    <name type="scientific">Streptomyces rectiviolaceus</name>
    <dbReference type="NCBI Taxonomy" id="332591"/>
    <lineage>
        <taxon>Bacteria</taxon>
        <taxon>Bacillati</taxon>
        <taxon>Actinomycetota</taxon>
        <taxon>Actinomycetes</taxon>
        <taxon>Kitasatosporales</taxon>
        <taxon>Streptomycetaceae</taxon>
        <taxon>Streptomyces</taxon>
    </lineage>
</organism>
<dbReference type="SMART" id="SM00191">
    <property type="entry name" value="Int_alpha"/>
    <property type="match status" value="6"/>
</dbReference>
<dbReference type="InterPro" id="IPR015510">
    <property type="entry name" value="PGRP"/>
</dbReference>
<dbReference type="CDD" id="cd06583">
    <property type="entry name" value="PGRP"/>
    <property type="match status" value="1"/>
</dbReference>
<dbReference type="EMBL" id="BAAAUG010000018">
    <property type="protein sequence ID" value="GAA3087047.1"/>
    <property type="molecule type" value="Genomic_DNA"/>
</dbReference>
<dbReference type="InterPro" id="IPR006619">
    <property type="entry name" value="PGRP_domain_met/bac"/>
</dbReference>
<dbReference type="PROSITE" id="PS51470">
    <property type="entry name" value="FG_GAP"/>
    <property type="match status" value="3"/>
</dbReference>
<dbReference type="SUPFAM" id="SSF69318">
    <property type="entry name" value="Integrin alpha N-terminal domain"/>
    <property type="match status" value="1"/>
</dbReference>
<comment type="caution">
    <text evidence="7">The sequence shown here is derived from an EMBL/GenBank/DDBJ whole genome shotgun (WGS) entry which is preliminary data.</text>
</comment>
<protein>
    <recommendedName>
        <fullName evidence="6">Peptidoglycan recognition protein family domain-containing protein</fullName>
    </recommendedName>
</protein>
<dbReference type="Pfam" id="PF01839">
    <property type="entry name" value="FG-GAP"/>
    <property type="match status" value="3"/>
</dbReference>
<dbReference type="Gene3D" id="2.130.10.130">
    <property type="entry name" value="Integrin alpha, N-terminal"/>
    <property type="match status" value="3"/>
</dbReference>
<dbReference type="SMART" id="SM00701">
    <property type="entry name" value="PGRP"/>
    <property type="match status" value="1"/>
</dbReference>
<keyword evidence="3" id="KW-0677">Repeat</keyword>
<dbReference type="SUPFAM" id="SSF55846">
    <property type="entry name" value="N-acetylmuramoyl-L-alanine amidase-like"/>
    <property type="match status" value="1"/>
</dbReference>
<accession>A0ABP6MA51</accession>
<evidence type="ECO:0000256" key="5">
    <source>
        <dbReference type="SAM" id="MobiDB-lite"/>
    </source>
</evidence>
<gene>
    <name evidence="7" type="ORF">GCM10010449_08270</name>
</gene>
<comment type="similarity">
    <text evidence="1">Belongs to the N-acetylmuramoyl-L-alanine amidase 2 family.</text>
</comment>
<dbReference type="InterPro" id="IPR013517">
    <property type="entry name" value="FG-GAP"/>
</dbReference>
<proteinExistence type="inferred from homology"/>
<dbReference type="PANTHER" id="PTHR11022">
    <property type="entry name" value="PEPTIDOGLYCAN RECOGNITION PROTEIN"/>
    <property type="match status" value="1"/>
</dbReference>
<feature type="compositionally biased region" description="Pro residues" evidence="5">
    <location>
        <begin position="229"/>
        <end position="259"/>
    </location>
</feature>
<feature type="domain" description="Peptidoglycan recognition protein family" evidence="6">
    <location>
        <begin position="265"/>
        <end position="426"/>
    </location>
</feature>
<dbReference type="PANTHER" id="PTHR11022:SF41">
    <property type="entry name" value="PEPTIDOGLYCAN-RECOGNITION PROTEIN LC-RELATED"/>
    <property type="match status" value="1"/>
</dbReference>
<name>A0ABP6MA51_9ACTN</name>
<sequence>MSPRKPRDTARTTHAYRPLSLKRRAWLTIGAVVLGGAGAVTYAMADPSTGDRSGDVSRGKRPVSVHDIALKADGAKQRELPRTSTKQFSLLGVSWTGVTKELEGKAQVRTRSIESDKWTGWQDLDLELHLPEKAEAGMRAASEPLWVGPSDGVEVRVVAADGTSSAALPTGLEVNLVDPGVTSKEAANPALDGSAMAPVAFAADETPVPTEAPSETPTSPEPTASDPGTEPPTSPDPTSPAPTGSPSPDPEPTVPPAPPSTVTKPPMISRAAWGADESQVEDPPEYVDKVKAVFVHHTVGTNDYSCAQSPALVRGIMTYHVETEGWNDLGYNFLVDKCGQVFEGRGGGTDLPVRGAHTYGFNGESAGIAVLGDFEGNESPASGETYKKAGKPTRAALESVSRVAAWKLGQYGGDPLGKVTLTAADDTGVWKKGDTPSLNTISGHRDGFATACPGKNLYSKLGEIRRYAASPARNSAIPTADFDRDGITDLVAGTPKASGGVGTLTIVPGGLDGPVAGAKKTLTQSSPGVPGASEAGDNWAAATAWGDINGDGYADLAIGAPGEDDATNKDRGAVTMLYGPDFTTGTDMQLADDFHYPGAKFGSAVAVGDFNADGKADVFSASTGTGGTWAARFKAGNEVGGTLTSGDTAISYADAVSGDFNRDGYADVALNYRDQSGIGRVQWFKGTRSGLSRVGSLTVKGGRSLAVGDVNGNGYDDLVVGQPYTAESGAFAGGQVTVVPGTSTGFTTTGMKTIHQDTSGVPGAAESGDAMGWSVSAGDFNLDGYADVLTGAPNEDITRAGSAKTDAGTSLLLKGTSSGLTGTGAQAFSQDTEGITGSTESADRLGSSVVLTDLSGYGRADLAIGVDGEDEGNGTILQLDSGASGVSTSSGVYYGRTQLGTPAAAHLGQLLTP</sequence>
<dbReference type="InterPro" id="IPR036505">
    <property type="entry name" value="Amidase/PGRP_sf"/>
</dbReference>
<dbReference type="InterPro" id="IPR002502">
    <property type="entry name" value="Amidase_domain"/>
</dbReference>
<dbReference type="Proteomes" id="UP001501637">
    <property type="component" value="Unassembled WGS sequence"/>
</dbReference>
<keyword evidence="4" id="KW-0325">Glycoprotein</keyword>
<keyword evidence="8" id="KW-1185">Reference proteome</keyword>
<feature type="region of interest" description="Disordered" evidence="5">
    <location>
        <begin position="206"/>
        <end position="266"/>
    </location>
</feature>